<comment type="caution">
    <text evidence="2">The sequence shown here is derived from an EMBL/GenBank/DDBJ whole genome shotgun (WGS) entry which is preliminary data.</text>
</comment>
<protein>
    <submittedName>
        <fullName evidence="2">Uncharacterized protein</fullName>
    </submittedName>
</protein>
<dbReference type="AlphaFoldDB" id="A0A9D2NJ70"/>
<accession>A0A9D2NJ70</accession>
<dbReference type="Proteomes" id="UP000823891">
    <property type="component" value="Unassembled WGS sequence"/>
</dbReference>
<evidence type="ECO:0000313" key="3">
    <source>
        <dbReference type="Proteomes" id="UP000823891"/>
    </source>
</evidence>
<keyword evidence="1" id="KW-1133">Transmembrane helix</keyword>
<keyword evidence="1" id="KW-0812">Transmembrane</keyword>
<reference evidence="2" key="2">
    <citation type="submission" date="2021-04" db="EMBL/GenBank/DDBJ databases">
        <authorList>
            <person name="Gilroy R."/>
        </authorList>
    </citation>
    <scope>NUCLEOTIDE SEQUENCE</scope>
    <source>
        <strain evidence="2">USAMLcec2-132</strain>
    </source>
</reference>
<proteinExistence type="predicted"/>
<dbReference type="EMBL" id="DWWS01000050">
    <property type="protein sequence ID" value="HJC24910.1"/>
    <property type="molecule type" value="Genomic_DNA"/>
</dbReference>
<gene>
    <name evidence="2" type="ORF">H9761_14600</name>
</gene>
<sequence>MLLFLVILHCILCLTAYLLIKFGILKSSSAVMPIVFFIPVFGFFCLFVLEWESRGDQESKREVGIEKLKINDEIHRSILMEEEPAKDLIVPLQEALLINDASTRRELIMDILYHDTGQYVDVLNKARMNDDVEVVHYATTAMVELQKDYEDRLQSERQAWDEEKSSPALSGAYLRTLETYIDSGLLEGNMKRSRQMELEELLEYKIQNDEKTEEEELSLYHRRFDNSLSLEEYTVSSACAEYVLNKWPQMEDGYLMNLRLGIQRRERDRITRMLDLIVKRNIYLSPDARKTVDFWKDDNGRKN</sequence>
<name>A0A9D2NJ70_9FIRM</name>
<keyword evidence="1" id="KW-0472">Membrane</keyword>
<evidence type="ECO:0000256" key="1">
    <source>
        <dbReference type="SAM" id="Phobius"/>
    </source>
</evidence>
<reference evidence="2" key="1">
    <citation type="journal article" date="2021" name="PeerJ">
        <title>Extensive microbial diversity within the chicken gut microbiome revealed by metagenomics and culture.</title>
        <authorList>
            <person name="Gilroy R."/>
            <person name="Ravi A."/>
            <person name="Getino M."/>
            <person name="Pursley I."/>
            <person name="Horton D.L."/>
            <person name="Alikhan N.F."/>
            <person name="Baker D."/>
            <person name="Gharbi K."/>
            <person name="Hall N."/>
            <person name="Watson M."/>
            <person name="Adriaenssens E.M."/>
            <person name="Foster-Nyarko E."/>
            <person name="Jarju S."/>
            <person name="Secka A."/>
            <person name="Antonio M."/>
            <person name="Oren A."/>
            <person name="Chaudhuri R.R."/>
            <person name="La Ragione R."/>
            <person name="Hildebrand F."/>
            <person name="Pallen M.J."/>
        </authorList>
    </citation>
    <scope>NUCLEOTIDE SEQUENCE</scope>
    <source>
        <strain evidence="2">USAMLcec2-132</strain>
    </source>
</reference>
<organism evidence="2 3">
    <name type="scientific">Candidatus Eisenbergiella merdavium</name>
    <dbReference type="NCBI Taxonomy" id="2838551"/>
    <lineage>
        <taxon>Bacteria</taxon>
        <taxon>Bacillati</taxon>
        <taxon>Bacillota</taxon>
        <taxon>Clostridia</taxon>
        <taxon>Lachnospirales</taxon>
        <taxon>Lachnospiraceae</taxon>
        <taxon>Eisenbergiella</taxon>
    </lineage>
</organism>
<feature type="transmembrane region" description="Helical" evidence="1">
    <location>
        <begin position="34"/>
        <end position="51"/>
    </location>
</feature>
<evidence type="ECO:0000313" key="2">
    <source>
        <dbReference type="EMBL" id="HJC24910.1"/>
    </source>
</evidence>